<comment type="function">
    <text evidence="1">Produces ATP from ADP in the presence of a proton gradient across the membrane.</text>
</comment>
<keyword evidence="8" id="KW-0139">CF(1)</keyword>
<comment type="caution">
    <text evidence="11">The sequence shown here is derived from an EMBL/GenBank/DDBJ whole genome shotgun (WGS) entry which is preliminary data.</text>
</comment>
<feature type="domain" description="ATP synthase F1 complex delta/epsilon subunit N-terminal" evidence="10">
    <location>
        <begin position="7"/>
        <end position="83"/>
    </location>
</feature>
<dbReference type="CDD" id="cd12152">
    <property type="entry name" value="F1-ATPase_delta"/>
    <property type="match status" value="1"/>
</dbReference>
<evidence type="ECO:0000256" key="8">
    <source>
        <dbReference type="ARBA" id="ARBA00023196"/>
    </source>
</evidence>
<evidence type="ECO:0000256" key="7">
    <source>
        <dbReference type="ARBA" id="ARBA00023136"/>
    </source>
</evidence>
<keyword evidence="9" id="KW-0066">ATP synthesis</keyword>
<evidence type="ECO:0000256" key="4">
    <source>
        <dbReference type="ARBA" id="ARBA00022448"/>
    </source>
</evidence>
<dbReference type="PANTHER" id="PTHR13822:SF10">
    <property type="entry name" value="ATP SYNTHASE EPSILON CHAIN, CHLOROPLASTIC"/>
    <property type="match status" value="1"/>
</dbReference>
<dbReference type="Proteomes" id="UP001595528">
    <property type="component" value="Unassembled WGS sequence"/>
</dbReference>
<keyword evidence="12" id="KW-1185">Reference proteome</keyword>
<evidence type="ECO:0000313" key="11">
    <source>
        <dbReference type="EMBL" id="MFC3228297.1"/>
    </source>
</evidence>
<gene>
    <name evidence="11" type="ORF">ACFOGJ_13715</name>
</gene>
<accession>A0ABV7L125</accession>
<evidence type="ECO:0000256" key="5">
    <source>
        <dbReference type="ARBA" id="ARBA00022781"/>
    </source>
</evidence>
<evidence type="ECO:0000256" key="1">
    <source>
        <dbReference type="ARBA" id="ARBA00003543"/>
    </source>
</evidence>
<comment type="subcellular location">
    <subcellularLocation>
        <location evidence="2">Endomembrane system</location>
        <topology evidence="2">Peripheral membrane protein</topology>
    </subcellularLocation>
</comment>
<dbReference type="InterPro" id="IPR020546">
    <property type="entry name" value="ATP_synth_F1_dsu/esu_N"/>
</dbReference>
<evidence type="ECO:0000256" key="6">
    <source>
        <dbReference type="ARBA" id="ARBA00023065"/>
    </source>
</evidence>
<evidence type="ECO:0000259" key="10">
    <source>
        <dbReference type="Pfam" id="PF02823"/>
    </source>
</evidence>
<dbReference type="Pfam" id="PF02823">
    <property type="entry name" value="ATP-synt_DE_N"/>
    <property type="match status" value="1"/>
</dbReference>
<keyword evidence="7" id="KW-0472">Membrane</keyword>
<reference evidence="12" key="1">
    <citation type="journal article" date="2019" name="Int. J. Syst. Evol. Microbiol.">
        <title>The Global Catalogue of Microorganisms (GCM) 10K type strain sequencing project: providing services to taxonomists for standard genome sequencing and annotation.</title>
        <authorList>
            <consortium name="The Broad Institute Genomics Platform"/>
            <consortium name="The Broad Institute Genome Sequencing Center for Infectious Disease"/>
            <person name="Wu L."/>
            <person name="Ma J."/>
        </authorList>
    </citation>
    <scope>NUCLEOTIDE SEQUENCE [LARGE SCALE GENOMIC DNA]</scope>
    <source>
        <strain evidence="12">KCTC 42964</strain>
    </source>
</reference>
<dbReference type="InterPro" id="IPR036771">
    <property type="entry name" value="ATPsynth_dsu/esu_N"/>
</dbReference>
<dbReference type="SUPFAM" id="SSF51344">
    <property type="entry name" value="Epsilon subunit of F1F0-ATP synthase N-terminal domain"/>
    <property type="match status" value="1"/>
</dbReference>
<name>A0ABV7L125_9PROT</name>
<dbReference type="RefSeq" id="WP_379901282.1">
    <property type="nucleotide sequence ID" value="NZ_JBHRTR010000028.1"/>
</dbReference>
<comment type="similarity">
    <text evidence="3">Belongs to the ATPase epsilon chain family.</text>
</comment>
<evidence type="ECO:0000256" key="3">
    <source>
        <dbReference type="ARBA" id="ARBA00005712"/>
    </source>
</evidence>
<keyword evidence="5" id="KW-0375">Hydrogen ion transport</keyword>
<dbReference type="PANTHER" id="PTHR13822">
    <property type="entry name" value="ATP SYNTHASE DELTA/EPSILON CHAIN"/>
    <property type="match status" value="1"/>
</dbReference>
<keyword evidence="6" id="KW-0406">Ion transport</keyword>
<proteinExistence type="inferred from homology"/>
<dbReference type="Gene3D" id="2.60.15.10">
    <property type="entry name" value="F0F1 ATP synthase delta/epsilon subunit, N-terminal"/>
    <property type="match status" value="1"/>
</dbReference>
<dbReference type="EMBL" id="JBHRTR010000028">
    <property type="protein sequence ID" value="MFC3228297.1"/>
    <property type="molecule type" value="Genomic_DNA"/>
</dbReference>
<sequence length="90" mass="9861">MAEKFAYEIVAPDRLLKEDQAETVLLPGDEGDFAVMAEHAPFMTTLRPGTIEIYDGDKVVESFEVGGGFAEVANNRLIVLTEERGEAEAE</sequence>
<evidence type="ECO:0000256" key="2">
    <source>
        <dbReference type="ARBA" id="ARBA00004184"/>
    </source>
</evidence>
<evidence type="ECO:0000256" key="9">
    <source>
        <dbReference type="ARBA" id="ARBA00023310"/>
    </source>
</evidence>
<keyword evidence="4" id="KW-0813">Transport</keyword>
<dbReference type="InterPro" id="IPR001469">
    <property type="entry name" value="ATP_synth_F1_dsu/esu"/>
</dbReference>
<organism evidence="11 12">
    <name type="scientific">Marinibaculum pumilum</name>
    <dbReference type="NCBI Taxonomy" id="1766165"/>
    <lineage>
        <taxon>Bacteria</taxon>
        <taxon>Pseudomonadati</taxon>
        <taxon>Pseudomonadota</taxon>
        <taxon>Alphaproteobacteria</taxon>
        <taxon>Rhodospirillales</taxon>
        <taxon>Rhodospirillaceae</taxon>
        <taxon>Marinibaculum</taxon>
    </lineage>
</organism>
<protein>
    <recommendedName>
        <fullName evidence="10">ATP synthase F1 complex delta/epsilon subunit N-terminal domain-containing protein</fullName>
    </recommendedName>
</protein>
<evidence type="ECO:0000313" key="12">
    <source>
        <dbReference type="Proteomes" id="UP001595528"/>
    </source>
</evidence>